<proteinExistence type="predicted"/>
<evidence type="ECO:0000313" key="4">
    <source>
        <dbReference type="Proteomes" id="UP001272242"/>
    </source>
</evidence>
<dbReference type="Proteomes" id="UP001272242">
    <property type="component" value="Unassembled WGS sequence"/>
</dbReference>
<keyword evidence="1" id="KW-0472">Membrane</keyword>
<dbReference type="InterPro" id="IPR002881">
    <property type="entry name" value="DUF58"/>
</dbReference>
<keyword evidence="4" id="KW-1185">Reference proteome</keyword>
<organism evidence="3 4">
    <name type="scientific">Gemmata algarum</name>
    <dbReference type="NCBI Taxonomy" id="2975278"/>
    <lineage>
        <taxon>Bacteria</taxon>
        <taxon>Pseudomonadati</taxon>
        <taxon>Planctomycetota</taxon>
        <taxon>Planctomycetia</taxon>
        <taxon>Gemmatales</taxon>
        <taxon>Gemmataceae</taxon>
        <taxon>Gemmata</taxon>
    </lineage>
</organism>
<protein>
    <submittedName>
        <fullName evidence="3">DUF58 domain-containing protein</fullName>
    </submittedName>
</protein>
<reference evidence="4" key="1">
    <citation type="journal article" date="2023" name="Mar. Drugs">
        <title>Gemmata algarum, a Novel Planctomycete Isolated from an Algal Mat, Displays Antimicrobial Activity.</title>
        <authorList>
            <person name="Kumar G."/>
            <person name="Kallscheuer N."/>
            <person name="Kashif M."/>
            <person name="Ahamad S."/>
            <person name="Jagadeeshwari U."/>
            <person name="Pannikurungottu S."/>
            <person name="Haufschild T."/>
            <person name="Kabuu M."/>
            <person name="Sasikala C."/>
            <person name="Jogler C."/>
            <person name="Ramana C."/>
        </authorList>
    </citation>
    <scope>NUCLEOTIDE SEQUENCE [LARGE SCALE GENOMIC DNA]</scope>
    <source>
        <strain evidence="4">JC673</strain>
    </source>
</reference>
<comment type="caution">
    <text evidence="3">The sequence shown here is derived from an EMBL/GenBank/DDBJ whole genome shotgun (WGS) entry which is preliminary data.</text>
</comment>
<keyword evidence="1" id="KW-1133">Transmembrane helix</keyword>
<dbReference type="RefSeq" id="WP_320687541.1">
    <property type="nucleotide sequence ID" value="NZ_JAXBLV010000189.1"/>
</dbReference>
<sequence length="431" mass="45491">MPSPSTRSRLRCWVAGIATHDFSPAFSAKVRRTLYNPLGILLVAALASLLCGFFLHAQGFVLAGGIVAVVGLGVVWPWLSLRGLTGTLAFERTRVAEGEPVGVRLTLRNRLPWAAWGLAVRDGFGGDGGAPAAAVASAPGRRTAACRWSFTPTRRGVFPLAVPRIGTGFPFGLWETARRVAVEAPLIVWPKTFPVGPVPPVSGDRQVEGNVSRSKVGTTGDVLGVRPYRRGDSPRRIHWGQSAKHDRLVVCELQSNSRPVIQLVLDADPSVHAGADESGSREWAVRVVASLAEGWLGAGAQVGLAWAGFELPPASGVGQAHKILDALAALPDAVCGPLADVLACPVCRGFRDGLQVIITTDRAHAHGACGACAAEDQRWVVLSAGGFADAVSIAPHACDHNPCAEPWLRIGSADEVPIRLRGGWREARHGS</sequence>
<dbReference type="Pfam" id="PF01882">
    <property type="entry name" value="DUF58"/>
    <property type="match status" value="1"/>
</dbReference>
<keyword evidence="1" id="KW-0812">Transmembrane</keyword>
<feature type="transmembrane region" description="Helical" evidence="1">
    <location>
        <begin position="60"/>
        <end position="79"/>
    </location>
</feature>
<name>A0ABU5F5B2_9BACT</name>
<evidence type="ECO:0000313" key="3">
    <source>
        <dbReference type="EMBL" id="MDY3561071.1"/>
    </source>
</evidence>
<evidence type="ECO:0000256" key="1">
    <source>
        <dbReference type="SAM" id="Phobius"/>
    </source>
</evidence>
<accession>A0ABU5F5B2</accession>
<gene>
    <name evidence="3" type="ORF">R5W23_002330</name>
</gene>
<dbReference type="PANTHER" id="PTHR34351:SF1">
    <property type="entry name" value="SLR1927 PROTEIN"/>
    <property type="match status" value="1"/>
</dbReference>
<feature type="domain" description="DUF58" evidence="2">
    <location>
        <begin position="225"/>
        <end position="343"/>
    </location>
</feature>
<dbReference type="EMBL" id="JAXBLV010000189">
    <property type="protein sequence ID" value="MDY3561071.1"/>
    <property type="molecule type" value="Genomic_DNA"/>
</dbReference>
<dbReference type="PANTHER" id="PTHR34351">
    <property type="entry name" value="SLR1927 PROTEIN-RELATED"/>
    <property type="match status" value="1"/>
</dbReference>
<evidence type="ECO:0000259" key="2">
    <source>
        <dbReference type="Pfam" id="PF01882"/>
    </source>
</evidence>
<feature type="transmembrane region" description="Helical" evidence="1">
    <location>
        <begin position="37"/>
        <end position="55"/>
    </location>
</feature>